<evidence type="ECO:0000256" key="4">
    <source>
        <dbReference type="ARBA" id="ARBA00023136"/>
    </source>
</evidence>
<dbReference type="HOGENOM" id="CLU_849997_0_0_1"/>
<evidence type="ECO:0000313" key="7">
    <source>
        <dbReference type="Proteomes" id="UP000000560"/>
    </source>
</evidence>
<dbReference type="GO" id="GO:0016020">
    <property type="term" value="C:membrane"/>
    <property type="evidence" value="ECO:0007669"/>
    <property type="project" value="UniProtKB-SubCell"/>
</dbReference>
<evidence type="ECO:0000256" key="1">
    <source>
        <dbReference type="ARBA" id="ARBA00004141"/>
    </source>
</evidence>
<gene>
    <name evidence="6" type="ORF">ANIA_04962</name>
</gene>
<keyword evidence="3" id="KW-1133">Transmembrane helix</keyword>
<evidence type="ECO:0000256" key="2">
    <source>
        <dbReference type="ARBA" id="ARBA00022692"/>
    </source>
</evidence>
<accession>C8V910</accession>
<dbReference type="AlphaFoldDB" id="Q5B3B8"/>
<feature type="region of interest" description="Disordered" evidence="5">
    <location>
        <begin position="242"/>
        <end position="284"/>
    </location>
</feature>
<dbReference type="InParanoid" id="Q5B3B8"/>
<keyword evidence="2" id="KW-0812">Transmembrane</keyword>
<dbReference type="EMBL" id="BN001303">
    <property type="protein sequence ID" value="CBF76388.1"/>
    <property type="molecule type" value="Genomic_DNA"/>
</dbReference>
<dbReference type="PANTHER" id="PTHR36460:SF1">
    <property type="entry name" value="UPF0132 DOMAIN PROTEIN (AFU_ORTHOLOGUE AFUA_3G10255)"/>
    <property type="match status" value="1"/>
</dbReference>
<reference evidence="7" key="1">
    <citation type="journal article" date="2005" name="Nature">
        <title>Sequencing of Aspergillus nidulans and comparative analysis with A. fumigatus and A. oryzae.</title>
        <authorList>
            <person name="Galagan J.E."/>
            <person name="Calvo S.E."/>
            <person name="Cuomo C."/>
            <person name="Ma L.J."/>
            <person name="Wortman J.R."/>
            <person name="Batzoglou S."/>
            <person name="Lee S.I."/>
            <person name="Basturkmen M."/>
            <person name="Spevak C.C."/>
            <person name="Clutterbuck J."/>
            <person name="Kapitonov V."/>
            <person name="Jurka J."/>
            <person name="Scazzocchio C."/>
            <person name="Farman M."/>
            <person name="Butler J."/>
            <person name="Purcell S."/>
            <person name="Harris S."/>
            <person name="Braus G.H."/>
            <person name="Draht O."/>
            <person name="Busch S."/>
            <person name="D'Enfert C."/>
            <person name="Bouchier C."/>
            <person name="Goldman G.H."/>
            <person name="Bell-Pedersen D."/>
            <person name="Griffiths-Jones S."/>
            <person name="Doonan J.H."/>
            <person name="Yu J."/>
            <person name="Vienken K."/>
            <person name="Pain A."/>
            <person name="Freitag M."/>
            <person name="Selker E.U."/>
            <person name="Archer D.B."/>
            <person name="Penalva M.A."/>
            <person name="Oakley B.R."/>
            <person name="Momany M."/>
            <person name="Tanaka T."/>
            <person name="Kumagai T."/>
            <person name="Asai K."/>
            <person name="Machida M."/>
            <person name="Nierman W.C."/>
            <person name="Denning D.W."/>
            <person name="Caddick M."/>
            <person name="Hynes M."/>
            <person name="Paoletti M."/>
            <person name="Fischer R."/>
            <person name="Miller B."/>
            <person name="Dyer P."/>
            <person name="Sachs M.S."/>
            <person name="Osmani S.A."/>
            <person name="Birren B.W."/>
        </authorList>
    </citation>
    <scope>NUCLEOTIDE SEQUENCE [LARGE SCALE GENOMIC DNA]</scope>
    <source>
        <strain evidence="7">FGSC A4 / ATCC 38163 / CBS 112.46 / NRRL 194 / M139</strain>
    </source>
</reference>
<dbReference type="RefSeq" id="XP_662566.1">
    <property type="nucleotide sequence ID" value="XM_657474.1"/>
</dbReference>
<proteinExistence type="predicted"/>
<sequence length="327" mass="36091">MNFAPYQDESPEVERAFSPSLENRSKSPVVRSPLHSPSIPGFTSAGGLPSPSQFASSGHIDTSGHGNTGYGRGDVESGRWNLGAFETSLPIRMDVEAMLAYLLLPPAGGVFLLLLEHKSDYVRFHAWQSSMLFTVMFTCPTPSKTDSVLSPKEQSHIYSAPSCLANTHPPWRESQTREAKMCQVQRVTNSCGHINDHVLMSCYLAKDVTPSPPPSHLSFTITNFQESYNSASATFAIYTSQRERQLQSEDKDQGKDESSSIWSGKSRTSGSLSQGPNSNKNKKDEEDMIQRFGFEARNQPYCKLTVPKVLNSPEGFKCMVYACGRAD</sequence>
<evidence type="ECO:0000256" key="5">
    <source>
        <dbReference type="SAM" id="MobiDB-lite"/>
    </source>
</evidence>
<dbReference type="KEGG" id="ani:ANIA_04962"/>
<evidence type="ECO:0000256" key="3">
    <source>
        <dbReference type="ARBA" id="ARBA00022989"/>
    </source>
</evidence>
<dbReference type="PANTHER" id="PTHR36460">
    <property type="entry name" value="UPF0132 DOMAIN PROTEIN (AFU_ORTHOLOGUE AFUA_3G10255)"/>
    <property type="match status" value="1"/>
</dbReference>
<feature type="compositionally biased region" description="Polar residues" evidence="5">
    <location>
        <begin position="259"/>
        <end position="279"/>
    </location>
</feature>
<dbReference type="GeneID" id="2872760"/>
<feature type="compositionally biased region" description="Polar residues" evidence="5">
    <location>
        <begin position="50"/>
        <end position="60"/>
    </location>
</feature>
<dbReference type="Proteomes" id="UP000000560">
    <property type="component" value="Chromosome III"/>
</dbReference>
<keyword evidence="4" id="KW-0472">Membrane</keyword>
<keyword evidence="7" id="KW-1185">Reference proteome</keyword>
<feature type="region of interest" description="Disordered" evidence="5">
    <location>
        <begin position="1"/>
        <end position="72"/>
    </location>
</feature>
<reference evidence="7" key="2">
    <citation type="journal article" date="2009" name="Fungal Genet. Biol.">
        <title>The 2008 update of the Aspergillus nidulans genome annotation: a community effort.</title>
        <authorList>
            <person name="Wortman J.R."/>
            <person name="Gilsenan J.M."/>
            <person name="Joardar V."/>
            <person name="Deegan J."/>
            <person name="Clutterbuck J."/>
            <person name="Andersen M.R."/>
            <person name="Archer D."/>
            <person name="Bencina M."/>
            <person name="Braus G."/>
            <person name="Coutinho P."/>
            <person name="von Dohren H."/>
            <person name="Doonan J."/>
            <person name="Driessen A.J."/>
            <person name="Durek P."/>
            <person name="Espeso E."/>
            <person name="Fekete E."/>
            <person name="Flipphi M."/>
            <person name="Estrada C.G."/>
            <person name="Geysens S."/>
            <person name="Goldman G."/>
            <person name="de Groot P.W."/>
            <person name="Hansen K."/>
            <person name="Harris S.D."/>
            <person name="Heinekamp T."/>
            <person name="Helmstaedt K."/>
            <person name="Henrissat B."/>
            <person name="Hofmann G."/>
            <person name="Homan T."/>
            <person name="Horio T."/>
            <person name="Horiuchi H."/>
            <person name="James S."/>
            <person name="Jones M."/>
            <person name="Karaffa L."/>
            <person name="Karanyi Z."/>
            <person name="Kato M."/>
            <person name="Keller N."/>
            <person name="Kelly D.E."/>
            <person name="Kiel J.A."/>
            <person name="Kim J.M."/>
            <person name="van der Klei I.J."/>
            <person name="Klis F.M."/>
            <person name="Kovalchuk A."/>
            <person name="Krasevec N."/>
            <person name="Kubicek C.P."/>
            <person name="Liu B."/>
            <person name="Maccabe A."/>
            <person name="Meyer V."/>
            <person name="Mirabito P."/>
            <person name="Miskei M."/>
            <person name="Mos M."/>
            <person name="Mullins J."/>
            <person name="Nelson D.R."/>
            <person name="Nielsen J."/>
            <person name="Oakley B.R."/>
            <person name="Osmani S.A."/>
            <person name="Pakula T."/>
            <person name="Paszewski A."/>
            <person name="Paulsen I."/>
            <person name="Pilsyk S."/>
            <person name="Pocsi I."/>
            <person name="Punt P.J."/>
            <person name="Ram A.F."/>
            <person name="Ren Q."/>
            <person name="Robellet X."/>
            <person name="Robson G."/>
            <person name="Seiboth B."/>
            <person name="van Solingen P."/>
            <person name="Specht T."/>
            <person name="Sun J."/>
            <person name="Taheri-Talesh N."/>
            <person name="Takeshita N."/>
            <person name="Ussery D."/>
            <person name="vanKuyk P.A."/>
            <person name="Visser H."/>
            <person name="van de Vondervoort P.J."/>
            <person name="de Vries R.P."/>
            <person name="Walton J."/>
            <person name="Xiang X."/>
            <person name="Xiong Y."/>
            <person name="Zeng A.P."/>
            <person name="Brandt B.W."/>
            <person name="Cornell M.J."/>
            <person name="van den Hondel C.A."/>
            <person name="Visser J."/>
            <person name="Oliver S.G."/>
            <person name="Turner G."/>
        </authorList>
    </citation>
    <scope>GENOME REANNOTATION</scope>
    <source>
        <strain evidence="7">FGSC A4 / ATCC 38163 / CBS 112.46 / NRRL 194 / M139</strain>
    </source>
</reference>
<name>Q5B3B8_EMENI</name>
<feature type="compositionally biased region" description="Basic and acidic residues" evidence="5">
    <location>
        <begin position="242"/>
        <end position="258"/>
    </location>
</feature>
<dbReference type="eggNOG" id="ENOG502S13M">
    <property type="taxonomic scope" value="Eukaryota"/>
</dbReference>
<organism evidence="6 7">
    <name type="scientific">Emericella nidulans (strain FGSC A4 / ATCC 38163 / CBS 112.46 / NRRL 194 / M139)</name>
    <name type="common">Aspergillus nidulans</name>
    <dbReference type="NCBI Taxonomy" id="227321"/>
    <lineage>
        <taxon>Eukaryota</taxon>
        <taxon>Fungi</taxon>
        <taxon>Dikarya</taxon>
        <taxon>Ascomycota</taxon>
        <taxon>Pezizomycotina</taxon>
        <taxon>Eurotiomycetes</taxon>
        <taxon>Eurotiomycetidae</taxon>
        <taxon>Eurotiales</taxon>
        <taxon>Aspergillaceae</taxon>
        <taxon>Aspergillus</taxon>
        <taxon>Aspergillus subgen. Nidulantes</taxon>
    </lineage>
</organism>
<comment type="subcellular location">
    <subcellularLocation>
        <location evidence="1">Membrane</location>
        <topology evidence="1">Multi-pass membrane protein</topology>
    </subcellularLocation>
</comment>
<dbReference type="STRING" id="227321.Q5B3B8"/>
<evidence type="ECO:0000313" key="6">
    <source>
        <dbReference type="EMBL" id="CBF76388.1"/>
    </source>
</evidence>
<accession>Q5B3B8</accession>
<protein>
    <submittedName>
        <fullName evidence="6">UPF0132 domain protein (AFU_orthologue AFUA_3G10255)</fullName>
    </submittedName>
</protein>
<dbReference type="OrthoDB" id="5546837at2759"/>